<evidence type="ECO:0000313" key="1">
    <source>
        <dbReference type="EMBL" id="KAB1329474.1"/>
    </source>
</evidence>
<protein>
    <submittedName>
        <fullName evidence="1">Uncharacterized protein</fullName>
    </submittedName>
</protein>
<dbReference type="SUPFAM" id="SSF52490">
    <property type="entry name" value="Tubulin nucleotide-binding domain-like"/>
    <property type="match status" value="1"/>
</dbReference>
<evidence type="ECO:0000313" key="3">
    <source>
        <dbReference type="Proteomes" id="UP000318823"/>
    </source>
</evidence>
<name>A0A515IPA1_BACOV</name>
<dbReference type="InterPro" id="IPR036525">
    <property type="entry name" value="Tubulin/FtsZ_GTPase_sf"/>
</dbReference>
<dbReference type="RefSeq" id="WP_032845438.1">
    <property type="nucleotide sequence ID" value="NZ_CAXSRA010000019.1"/>
</dbReference>
<sequence length="473" mass="53925">MSKIYIFGIGGTGSRVIKSLTMLLASGVQMDSDAIVPIIIDPDVAAADLTRTVDLIHTFNNIRGKLTFTTDTQCDFFRTEIRELLPGFRMNLENTQNLRFKEYIQLSTMDRANQAFAKILFSDDNLNSDMEVGFKGNPNIGSVVLNRFTQSVQFLDFASDFQGGDKIFIISSIFGGTGASGFPVLLKNLRTLLQKDSQFPNGKEIQDCVIGAISVLPYFGVKPKDESAIDQATFISKTKAALTYYNQNMSTIDLLYYLADDIKNKYENNEGGENQKNDAHLMELAAALAIVDFDKSIKERSPQTIYREFGVKSNSENLTLPDLCDMTYDTIAKPLTQFTLFCKFINEQLSDSIRQKLPWTVRFNEKKWFADRYVKSYINRFVAEYVTWLTEMQNNKRGFAPFELGENRNAVFSLVKGCETKKVLFRVDSNYALFDGYLNKKEKKFKEGLSLEQRFMELFYTVTEELINDKIRL</sequence>
<dbReference type="Gene3D" id="3.40.50.1440">
    <property type="entry name" value="Tubulin/FtsZ, GTPase domain"/>
    <property type="match status" value="1"/>
</dbReference>
<reference evidence="2" key="4">
    <citation type="submission" date="2019-07" db="EMBL/GenBank/DDBJ databases">
        <authorList>
            <person name="Ross B.D."/>
            <person name="Verster A.J."/>
            <person name="Radey M.C."/>
            <person name="Schmidtke D.T."/>
            <person name="Pope C.E."/>
            <person name="Hoffman L.R."/>
            <person name="Hajjar A."/>
            <person name="Peterson S.B."/>
            <person name="Borenstein E."/>
            <person name="Mougous J.D."/>
        </authorList>
    </citation>
    <scope>NUCLEOTIDE SEQUENCE</scope>
    <source>
        <strain evidence="2">3725 D1 iv</strain>
    </source>
</reference>
<reference evidence="2" key="2">
    <citation type="journal article" date="2018" name="Nature">
        <title>Human gut bacteria contain acquired interbacterial defence systems.</title>
        <authorList>
            <person name="Ross B.D."/>
            <person name="Verster A.J."/>
            <person name="Radey M.C."/>
            <person name="Schmidtke D.T."/>
            <person name="Pope C.E."/>
            <person name="Hoffman L.R."/>
            <person name="Hajjar A."/>
            <person name="Peterson S.B."/>
            <person name="Borenstein E."/>
            <person name="Mougous J."/>
        </authorList>
    </citation>
    <scope>NUCLEOTIDE SEQUENCE</scope>
    <source>
        <strain evidence="2">3725 D1 iv</strain>
    </source>
</reference>
<dbReference type="Proteomes" id="UP000375690">
    <property type="component" value="Unassembled WGS sequence"/>
</dbReference>
<evidence type="ECO:0000313" key="4">
    <source>
        <dbReference type="Proteomes" id="UP000375690"/>
    </source>
</evidence>
<dbReference type="Proteomes" id="UP000318823">
    <property type="component" value="Chromosome"/>
</dbReference>
<reference evidence="3" key="1">
    <citation type="journal article" date="2018" name="J. Anim. Genet.">
        <title>Acquired interbacterial defense systems protect against interspecies antagonism in the human gut microbiome.</title>
        <authorList>
            <person name="Ross B.D."/>
            <person name="Verster A.J."/>
            <person name="Radey M.C."/>
            <person name="Schmidtke D.T."/>
            <person name="Pope C.E."/>
            <person name="Hoffman L.R."/>
            <person name="Hajjar A."/>
            <person name="Peterson S.B."/>
            <person name="Borenstein E."/>
            <person name="Mougous J."/>
        </authorList>
    </citation>
    <scope>NUCLEOTIDE SEQUENCE [LARGE SCALE GENOMIC DNA]</scope>
    <source>
        <strain evidence="3">3725 D1 iv</strain>
    </source>
</reference>
<evidence type="ECO:0000313" key="2">
    <source>
        <dbReference type="EMBL" id="QDM09072.1"/>
    </source>
</evidence>
<gene>
    <name evidence="2" type="ORF">DYI28_10310</name>
    <name evidence="1" type="ORF">F3B53_05625</name>
</gene>
<dbReference type="EMBL" id="CP041395">
    <property type="protein sequence ID" value="QDM09072.1"/>
    <property type="molecule type" value="Genomic_DNA"/>
</dbReference>
<dbReference type="AlphaFoldDB" id="A0A515IPA1"/>
<dbReference type="EMBL" id="VWFC01000004">
    <property type="protein sequence ID" value="KAB1329474.1"/>
    <property type="molecule type" value="Genomic_DNA"/>
</dbReference>
<proteinExistence type="predicted"/>
<organism evidence="1 4">
    <name type="scientific">Bacteroides ovatus</name>
    <dbReference type="NCBI Taxonomy" id="28116"/>
    <lineage>
        <taxon>Bacteria</taxon>
        <taxon>Pseudomonadati</taxon>
        <taxon>Bacteroidota</taxon>
        <taxon>Bacteroidia</taxon>
        <taxon>Bacteroidales</taxon>
        <taxon>Bacteroidaceae</taxon>
        <taxon>Bacteroides</taxon>
    </lineage>
</organism>
<reference evidence="1 4" key="3">
    <citation type="journal article" date="2019" name="Nat. Med.">
        <title>A library of human gut bacterial isolates paired with longitudinal multiomics data enables mechanistic microbiome research.</title>
        <authorList>
            <person name="Poyet M."/>
            <person name="Groussin M."/>
            <person name="Gibbons S.M."/>
            <person name="Avila-Pacheco J."/>
            <person name="Jiang X."/>
            <person name="Kearney S.M."/>
            <person name="Perrotta A.R."/>
            <person name="Berdy B."/>
            <person name="Zhao S."/>
            <person name="Lieberman T.D."/>
            <person name="Swanson P.K."/>
            <person name="Smith M."/>
            <person name="Roesemann S."/>
            <person name="Alexander J.E."/>
            <person name="Rich S.A."/>
            <person name="Livny J."/>
            <person name="Vlamakis H."/>
            <person name="Clish C."/>
            <person name="Bullock K."/>
            <person name="Deik A."/>
            <person name="Scott J."/>
            <person name="Pierce K.A."/>
            <person name="Xavier R.J."/>
            <person name="Alm E.J."/>
        </authorList>
    </citation>
    <scope>NUCLEOTIDE SEQUENCE [LARGE SCALE GENOMIC DNA]</scope>
    <source>
        <strain evidence="1 4">BIOML-A2</strain>
    </source>
</reference>
<accession>A0A515IPA1</accession>